<comment type="subcellular location">
    <subcellularLocation>
        <location evidence="1">Nucleus</location>
    </subcellularLocation>
</comment>
<evidence type="ECO:0000313" key="9">
    <source>
        <dbReference type="Proteomes" id="UP000663832"/>
    </source>
</evidence>
<sequence length="492" mass="55143">MSLNYARELLKISISQLCDAIGFDTTSEIAIDILVDVCERQFQFLAKQTSNLLQLNNRYQPNFFDLLSVLLDNDHENFIQLNQYMKQFQSLTFSQDIIQFPYKKRNQFYLRIPPKDSQQVLERDQNESTDYIYDWLPLFPDQETPEQPASINVDTTFDATIYNDQEKKIEKSDSHHPLTLLSFVSKNGDEPNPVPVGKRSSRSLPSILYRPRRIIELEIAQAAAAEKAKKEQLEKENNEKDQQQGPPPPIRLTIPKPSANTDKPSIPIKKLPSTTTPSSSSSTPTTPIINENTTNKKPPTTPLSNTNSPFVNLGKKIIVSPPIHEPMEIHSQPNTSTNLSDVSSNFDKNNDIILDLSKPSSLPTPPIKLPTLKLNIKNVTNPPMNNNSDVPPTATKKTQRPSTNNKISTNSHEKANLKIRTSSLPLFGATSNTVEPPSMISPPVVLANERRTTTSNELSINVNPPIVENKQTNEMIDSTNRVEQATSSSQVN</sequence>
<evidence type="ECO:0000256" key="1">
    <source>
        <dbReference type="ARBA" id="ARBA00004123"/>
    </source>
</evidence>
<protein>
    <recommendedName>
        <fullName evidence="6">Bromodomain associated domain-containing protein</fullName>
    </recommendedName>
</protein>
<gene>
    <name evidence="7" type="ORF">BJG266_LOCUS43378</name>
    <name evidence="8" type="ORF">QVE165_LOCUS60293</name>
</gene>
<dbReference type="InterPro" id="IPR009072">
    <property type="entry name" value="Histone-fold"/>
</dbReference>
<dbReference type="InterPro" id="IPR037818">
    <property type="entry name" value="TAF8"/>
</dbReference>
<comment type="caution">
    <text evidence="8">The sequence shown here is derived from an EMBL/GenBank/DDBJ whole genome shotgun (WGS) entry which is preliminary data.</text>
</comment>
<feature type="region of interest" description="Disordered" evidence="5">
    <location>
        <begin position="378"/>
        <end position="412"/>
    </location>
</feature>
<evidence type="ECO:0000313" key="7">
    <source>
        <dbReference type="EMBL" id="CAF1504802.1"/>
    </source>
</evidence>
<evidence type="ECO:0000256" key="2">
    <source>
        <dbReference type="ARBA" id="ARBA00023015"/>
    </source>
</evidence>
<accession>A0A816E846</accession>
<dbReference type="InterPro" id="IPR006565">
    <property type="entry name" value="BTP"/>
</dbReference>
<evidence type="ECO:0000259" key="6">
    <source>
        <dbReference type="SMART" id="SM00576"/>
    </source>
</evidence>
<dbReference type="GO" id="GO:0005669">
    <property type="term" value="C:transcription factor TFIID complex"/>
    <property type="evidence" value="ECO:0007669"/>
    <property type="project" value="InterPro"/>
</dbReference>
<proteinExistence type="predicted"/>
<keyword evidence="2" id="KW-0805">Transcription regulation</keyword>
<dbReference type="SMART" id="SM00576">
    <property type="entry name" value="BTP"/>
    <property type="match status" value="1"/>
</dbReference>
<feature type="region of interest" description="Disordered" evidence="5">
    <location>
        <begin position="228"/>
        <end position="309"/>
    </location>
</feature>
<dbReference type="Proteomes" id="UP000663877">
    <property type="component" value="Unassembled WGS sequence"/>
</dbReference>
<evidence type="ECO:0000256" key="4">
    <source>
        <dbReference type="ARBA" id="ARBA00023242"/>
    </source>
</evidence>
<keyword evidence="3" id="KW-0804">Transcription</keyword>
<dbReference type="AlphaFoldDB" id="A0A816E846"/>
<evidence type="ECO:0000313" key="8">
    <source>
        <dbReference type="EMBL" id="CAF1645488.1"/>
    </source>
</evidence>
<name>A0A816E846_9BILA</name>
<dbReference type="GO" id="GO:0046982">
    <property type="term" value="F:protein heterodimerization activity"/>
    <property type="evidence" value="ECO:0007669"/>
    <property type="project" value="InterPro"/>
</dbReference>
<evidence type="ECO:0000256" key="3">
    <source>
        <dbReference type="ARBA" id="ARBA00023163"/>
    </source>
</evidence>
<dbReference type="EMBL" id="CAJNOI010003084">
    <property type="protein sequence ID" value="CAF1504802.1"/>
    <property type="molecule type" value="Genomic_DNA"/>
</dbReference>
<dbReference type="Gene3D" id="1.10.20.10">
    <property type="entry name" value="Histone, subunit A"/>
    <property type="match status" value="1"/>
</dbReference>
<feature type="compositionally biased region" description="Polar residues" evidence="5">
    <location>
        <begin position="400"/>
        <end position="410"/>
    </location>
</feature>
<evidence type="ECO:0000256" key="5">
    <source>
        <dbReference type="SAM" id="MobiDB-lite"/>
    </source>
</evidence>
<dbReference type="OrthoDB" id="436852at2759"/>
<reference evidence="8" key="1">
    <citation type="submission" date="2021-02" db="EMBL/GenBank/DDBJ databases">
        <authorList>
            <person name="Nowell W R."/>
        </authorList>
    </citation>
    <scope>NUCLEOTIDE SEQUENCE</scope>
</reference>
<keyword evidence="4" id="KW-0539">Nucleus</keyword>
<dbReference type="PANTHER" id="PTHR46338">
    <property type="entry name" value="TRANSCRIPTION INITIATION FACTOR TFIID SUBUNIT 8"/>
    <property type="match status" value="1"/>
</dbReference>
<organism evidence="8 9">
    <name type="scientific">Adineta steineri</name>
    <dbReference type="NCBI Taxonomy" id="433720"/>
    <lineage>
        <taxon>Eukaryota</taxon>
        <taxon>Metazoa</taxon>
        <taxon>Spiralia</taxon>
        <taxon>Gnathifera</taxon>
        <taxon>Rotifera</taxon>
        <taxon>Eurotatoria</taxon>
        <taxon>Bdelloidea</taxon>
        <taxon>Adinetida</taxon>
        <taxon>Adinetidae</taxon>
        <taxon>Adineta</taxon>
    </lineage>
</organism>
<keyword evidence="9" id="KW-1185">Reference proteome</keyword>
<feature type="compositionally biased region" description="Low complexity" evidence="5">
    <location>
        <begin position="272"/>
        <end position="309"/>
    </location>
</feature>
<dbReference type="EMBL" id="CAJNOM010003425">
    <property type="protein sequence ID" value="CAF1645488.1"/>
    <property type="molecule type" value="Genomic_DNA"/>
</dbReference>
<feature type="compositionally biased region" description="Basic and acidic residues" evidence="5">
    <location>
        <begin position="228"/>
        <end position="242"/>
    </location>
</feature>
<dbReference type="PANTHER" id="PTHR46338:SF1">
    <property type="entry name" value="TRANSCRIPTION INITIATION FACTOR TFIID SUBUNIT 8"/>
    <property type="match status" value="1"/>
</dbReference>
<dbReference type="Pfam" id="PF07524">
    <property type="entry name" value="Bromo_TP"/>
    <property type="match status" value="1"/>
</dbReference>
<feature type="compositionally biased region" description="Polar residues" evidence="5">
    <location>
        <begin position="379"/>
        <end position="390"/>
    </location>
</feature>
<feature type="domain" description="Bromodomain associated" evidence="6">
    <location>
        <begin position="3"/>
        <end position="76"/>
    </location>
</feature>
<dbReference type="Proteomes" id="UP000663832">
    <property type="component" value="Unassembled WGS sequence"/>
</dbReference>